<accession>A0A0C3S9A5</accession>
<organism evidence="2 3">
    <name type="scientific">Phlebiopsis gigantea (strain 11061_1 CR5-6)</name>
    <name type="common">White-rot fungus</name>
    <name type="synonym">Peniophora gigantea</name>
    <dbReference type="NCBI Taxonomy" id="745531"/>
    <lineage>
        <taxon>Eukaryota</taxon>
        <taxon>Fungi</taxon>
        <taxon>Dikarya</taxon>
        <taxon>Basidiomycota</taxon>
        <taxon>Agaricomycotina</taxon>
        <taxon>Agaricomycetes</taxon>
        <taxon>Polyporales</taxon>
        <taxon>Phanerochaetaceae</taxon>
        <taxon>Phlebiopsis</taxon>
    </lineage>
</organism>
<dbReference type="OrthoDB" id="3162439at2759"/>
<dbReference type="Pfam" id="PF09994">
    <property type="entry name" value="T6SS_Tle1-like_cat"/>
    <property type="match status" value="1"/>
</dbReference>
<dbReference type="PANTHER" id="PTHR33840:SF2">
    <property type="entry name" value="TLE1 PHOSPHOLIPASE DOMAIN-CONTAINING PROTEIN"/>
    <property type="match status" value="1"/>
</dbReference>
<dbReference type="HOGENOM" id="CLU_005049_5_0_1"/>
<dbReference type="PANTHER" id="PTHR33840">
    <property type="match status" value="1"/>
</dbReference>
<evidence type="ECO:0000259" key="1">
    <source>
        <dbReference type="Pfam" id="PF09994"/>
    </source>
</evidence>
<evidence type="ECO:0000313" key="2">
    <source>
        <dbReference type="EMBL" id="KIP08127.1"/>
    </source>
</evidence>
<evidence type="ECO:0000313" key="3">
    <source>
        <dbReference type="Proteomes" id="UP000053257"/>
    </source>
</evidence>
<proteinExistence type="predicted"/>
<name>A0A0C3S9A5_PHLG1</name>
<feature type="domain" description="T6SS Phospholipase effector Tle1-like catalytic" evidence="1">
    <location>
        <begin position="13"/>
        <end position="375"/>
    </location>
</feature>
<keyword evidence="3" id="KW-1185">Reference proteome</keyword>
<dbReference type="EMBL" id="KN840485">
    <property type="protein sequence ID" value="KIP08127.1"/>
    <property type="molecule type" value="Genomic_DNA"/>
</dbReference>
<dbReference type="InterPro" id="IPR018712">
    <property type="entry name" value="Tle1-like_cat"/>
</dbReference>
<dbReference type="STRING" id="745531.A0A0C3S9A5"/>
<dbReference type="Proteomes" id="UP000053257">
    <property type="component" value="Unassembled WGS sequence"/>
</dbReference>
<dbReference type="AlphaFoldDB" id="A0A0C3S9A5"/>
<reference evidence="2 3" key="1">
    <citation type="journal article" date="2014" name="PLoS Genet.">
        <title>Analysis of the Phlebiopsis gigantea genome, transcriptome and secretome provides insight into its pioneer colonization strategies of wood.</title>
        <authorList>
            <person name="Hori C."/>
            <person name="Ishida T."/>
            <person name="Igarashi K."/>
            <person name="Samejima M."/>
            <person name="Suzuki H."/>
            <person name="Master E."/>
            <person name="Ferreira P."/>
            <person name="Ruiz-Duenas F.J."/>
            <person name="Held B."/>
            <person name="Canessa P."/>
            <person name="Larrondo L.F."/>
            <person name="Schmoll M."/>
            <person name="Druzhinina I.S."/>
            <person name="Kubicek C.P."/>
            <person name="Gaskell J.A."/>
            <person name="Kersten P."/>
            <person name="St John F."/>
            <person name="Glasner J."/>
            <person name="Sabat G."/>
            <person name="Splinter BonDurant S."/>
            <person name="Syed K."/>
            <person name="Yadav J."/>
            <person name="Mgbeahuruike A.C."/>
            <person name="Kovalchuk A."/>
            <person name="Asiegbu F.O."/>
            <person name="Lackner G."/>
            <person name="Hoffmeister D."/>
            <person name="Rencoret J."/>
            <person name="Gutierrez A."/>
            <person name="Sun H."/>
            <person name="Lindquist E."/>
            <person name="Barry K."/>
            <person name="Riley R."/>
            <person name="Grigoriev I.V."/>
            <person name="Henrissat B."/>
            <person name="Kues U."/>
            <person name="Berka R.M."/>
            <person name="Martinez A.T."/>
            <person name="Covert S.F."/>
            <person name="Blanchette R.A."/>
            <person name="Cullen D."/>
        </authorList>
    </citation>
    <scope>NUCLEOTIDE SEQUENCE [LARGE SCALE GENOMIC DNA]</scope>
    <source>
        <strain evidence="2 3">11061_1 CR5-6</strain>
    </source>
</reference>
<dbReference type="SUPFAM" id="SSF53474">
    <property type="entry name" value="alpha/beta-Hydrolases"/>
    <property type="match status" value="1"/>
</dbReference>
<protein>
    <recommendedName>
        <fullName evidence="1">T6SS Phospholipase effector Tle1-like catalytic domain-containing protein</fullName>
    </recommendedName>
</protein>
<gene>
    <name evidence="2" type="ORF">PHLGIDRAFT_23747</name>
</gene>
<dbReference type="InterPro" id="IPR029058">
    <property type="entry name" value="AB_hydrolase_fold"/>
</dbReference>
<sequence length="545" mass="60021">MTSDSASSAHKSRTLILCFDGTSNQYDGDNTNVVKFYSLLKKDTTDDRQLCYYQPGIGTYLQPGAVQPIFQWGAKILDEAVAWYLDEHVQGGYTFLMQNYCPGDKICIFGFSRGAYTARALAGMLHKIGLLPKDNPEQVPLAYKLYQNSGKDSRTLAAGFKQTFCRTVPIEFVGVWDTVASVGLIRSKTLPFTTTNTTIRTFRHALSLDERRSKFQPNLYHRLTPDASATVADLLAIQEDDPNAPSPVSAYAQMQSIGDEVVAFAEALAKDATESAPVEATQARAVETEEKPPKKKGFFKRLFSKKHFKSCLPKSSSLRGDNIVNPSEDPANGYVPTDVKEVWFAGCHSDVGGGSVANSVKDCLADIPLRWMVRQVEEAQCGIVFDSDALKAQNIPESIFAGAGDAPPAAHRSPRAQHLAVQTHGAATGQKQLEACGYGRASEESRASDDSGASDASAVDAVQPLHDELKLDKWWWLLEIIPTNYTYQDARGVWHSRWSLHLGRGRNIPSAQPNFHVTVRERMADPGLKYKPAARWKTGCEVYVE</sequence>